<keyword evidence="9" id="KW-1185">Reference proteome</keyword>
<dbReference type="AlphaFoldDB" id="K9VKB6"/>
<sequence length="199" mass="22279">MPQSRPYQPLLLRLLHGVNAAIALLAILSAFLVYNTYDGRFGKVPVPQIADIIGIHGTFGKMLLLGIMPAFALYSFHAGQKRLVQPDSFGKLTQLGKPIWWYSLHRIVNTLMLLALTWAIASGSMVKEEWLPAGELTQVWYYLHASGWVVLVFCLAMHLLMSAKVGGLPLILSMFDAAYRPEDSPAAWWKKIRSLLDRS</sequence>
<keyword evidence="2" id="KW-1003">Cell membrane</keyword>
<dbReference type="STRING" id="179408.Osc7112_3578"/>
<evidence type="ECO:0000259" key="7">
    <source>
        <dbReference type="Pfam" id="PF01292"/>
    </source>
</evidence>
<dbReference type="eggNOG" id="COG1333">
    <property type="taxonomic scope" value="Bacteria"/>
</dbReference>
<organism evidence="8 9">
    <name type="scientific">Phormidium nigroviride PCC 7112</name>
    <dbReference type="NCBI Taxonomy" id="179408"/>
    <lineage>
        <taxon>Bacteria</taxon>
        <taxon>Bacillati</taxon>
        <taxon>Cyanobacteriota</taxon>
        <taxon>Cyanophyceae</taxon>
        <taxon>Oscillatoriophycideae</taxon>
        <taxon>Oscillatoriales</taxon>
        <taxon>Oscillatoriaceae</taxon>
        <taxon>Phormidium</taxon>
    </lineage>
</organism>
<dbReference type="GO" id="GO:0022904">
    <property type="term" value="P:respiratory electron transport chain"/>
    <property type="evidence" value="ECO:0007669"/>
    <property type="project" value="InterPro"/>
</dbReference>
<dbReference type="OrthoDB" id="457436at2"/>
<evidence type="ECO:0000256" key="4">
    <source>
        <dbReference type="ARBA" id="ARBA00022989"/>
    </source>
</evidence>
<dbReference type="GO" id="GO:0005886">
    <property type="term" value="C:plasma membrane"/>
    <property type="evidence" value="ECO:0007669"/>
    <property type="project" value="UniProtKB-SubCell"/>
</dbReference>
<evidence type="ECO:0000313" key="9">
    <source>
        <dbReference type="Proteomes" id="UP000010478"/>
    </source>
</evidence>
<evidence type="ECO:0000313" key="8">
    <source>
        <dbReference type="EMBL" id="AFZ07942.1"/>
    </source>
</evidence>
<dbReference type="GO" id="GO:0009055">
    <property type="term" value="F:electron transfer activity"/>
    <property type="evidence" value="ECO:0007669"/>
    <property type="project" value="InterPro"/>
</dbReference>
<keyword evidence="3 6" id="KW-0812">Transmembrane</keyword>
<dbReference type="InterPro" id="IPR016174">
    <property type="entry name" value="Di-haem_cyt_TM"/>
</dbReference>
<proteinExistence type="predicted"/>
<feature type="transmembrane region" description="Helical" evidence="6">
    <location>
        <begin position="141"/>
        <end position="161"/>
    </location>
</feature>
<dbReference type="RefSeq" id="WP_015177202.1">
    <property type="nucleotide sequence ID" value="NC_019729.1"/>
</dbReference>
<keyword evidence="4 6" id="KW-1133">Transmembrane helix</keyword>
<feature type="transmembrane region" description="Helical" evidence="6">
    <location>
        <begin position="12"/>
        <end position="33"/>
    </location>
</feature>
<evidence type="ECO:0000256" key="6">
    <source>
        <dbReference type="SAM" id="Phobius"/>
    </source>
</evidence>
<dbReference type="EMBL" id="CP003614">
    <property type="protein sequence ID" value="AFZ07942.1"/>
    <property type="molecule type" value="Genomic_DNA"/>
</dbReference>
<gene>
    <name evidence="8" type="ORF">Osc7112_3578</name>
</gene>
<feature type="transmembrane region" description="Helical" evidence="6">
    <location>
        <begin position="99"/>
        <end position="121"/>
    </location>
</feature>
<feature type="transmembrane region" description="Helical" evidence="6">
    <location>
        <begin position="53"/>
        <end position="78"/>
    </location>
</feature>
<dbReference type="Proteomes" id="UP000010478">
    <property type="component" value="Chromosome"/>
</dbReference>
<dbReference type="Pfam" id="PF01292">
    <property type="entry name" value="Ni_hydr_CYTB"/>
    <property type="match status" value="1"/>
</dbReference>
<dbReference type="PATRIC" id="fig|179408.3.peg.4396"/>
<evidence type="ECO:0000256" key="3">
    <source>
        <dbReference type="ARBA" id="ARBA00022692"/>
    </source>
</evidence>
<evidence type="ECO:0000256" key="5">
    <source>
        <dbReference type="ARBA" id="ARBA00023136"/>
    </source>
</evidence>
<evidence type="ECO:0000256" key="1">
    <source>
        <dbReference type="ARBA" id="ARBA00004651"/>
    </source>
</evidence>
<evidence type="ECO:0000256" key="2">
    <source>
        <dbReference type="ARBA" id="ARBA00022475"/>
    </source>
</evidence>
<dbReference type="KEGG" id="oni:Osc7112_3578"/>
<dbReference type="SUPFAM" id="SSF81342">
    <property type="entry name" value="Transmembrane di-heme cytochromes"/>
    <property type="match status" value="1"/>
</dbReference>
<comment type="subcellular location">
    <subcellularLocation>
        <location evidence="1">Cell membrane</location>
        <topology evidence="1">Multi-pass membrane protein</topology>
    </subcellularLocation>
</comment>
<protein>
    <recommendedName>
        <fullName evidence="7">Cytochrome b561 bacterial/Ni-hydrogenase domain-containing protein</fullName>
    </recommendedName>
</protein>
<reference evidence="8 9" key="1">
    <citation type="submission" date="2012-05" db="EMBL/GenBank/DDBJ databases">
        <title>Finished chromosome of genome of Oscillatoria sp. PCC 7112.</title>
        <authorList>
            <consortium name="US DOE Joint Genome Institute"/>
            <person name="Gugger M."/>
            <person name="Coursin T."/>
            <person name="Rippka R."/>
            <person name="Tandeau De Marsac N."/>
            <person name="Huntemann M."/>
            <person name="Wei C.-L."/>
            <person name="Han J."/>
            <person name="Detter J.C."/>
            <person name="Han C."/>
            <person name="Tapia R."/>
            <person name="Davenport K."/>
            <person name="Daligault H."/>
            <person name="Erkkila T."/>
            <person name="Gu W."/>
            <person name="Munk A.C.C."/>
            <person name="Teshima H."/>
            <person name="Xu Y."/>
            <person name="Chain P."/>
            <person name="Chen A."/>
            <person name="Krypides N."/>
            <person name="Mavromatis K."/>
            <person name="Markowitz V."/>
            <person name="Szeto E."/>
            <person name="Ivanova N."/>
            <person name="Mikhailova N."/>
            <person name="Ovchinnikova G."/>
            <person name="Pagani I."/>
            <person name="Pati A."/>
            <person name="Goodwin L."/>
            <person name="Peters L."/>
            <person name="Pitluck S."/>
            <person name="Woyke T."/>
            <person name="Kerfeld C."/>
        </authorList>
    </citation>
    <scope>NUCLEOTIDE SEQUENCE [LARGE SCALE GENOMIC DNA]</scope>
    <source>
        <strain evidence="8 9">PCC 7112</strain>
    </source>
</reference>
<keyword evidence="5 6" id="KW-0472">Membrane</keyword>
<dbReference type="InterPro" id="IPR011577">
    <property type="entry name" value="Cyt_b561_bac/Ni-Hgenase"/>
</dbReference>
<accession>K9VKB6</accession>
<feature type="domain" description="Cytochrome b561 bacterial/Ni-hydrogenase" evidence="7">
    <location>
        <begin position="8"/>
        <end position="175"/>
    </location>
</feature>
<name>K9VKB6_9CYAN</name>
<dbReference type="HOGENOM" id="CLU_104593_0_0_3"/>